<evidence type="ECO:0000313" key="7">
    <source>
        <dbReference type="EMBL" id="RHY79698.1"/>
    </source>
</evidence>
<name>A0A397DPS7_APHAT</name>
<dbReference type="Proteomes" id="UP000265716">
    <property type="component" value="Unassembled WGS sequence"/>
</dbReference>
<reference evidence="8 15" key="1">
    <citation type="journal article" date="2018" name="J. Invertebr. Pathol.">
        <title>New genotyping method for the causative agent of crayfish plague (Aphanomyces astaci) based on whole genome data.</title>
        <authorList>
            <person name="Minardi D."/>
            <person name="Studholme D.J."/>
            <person name="van der Giezen M."/>
            <person name="Pretto T."/>
            <person name="Oidtmann B."/>
        </authorList>
    </citation>
    <scope>NUCLEOTIDE SEQUENCE [LARGE SCALE GENOMIC DNA]</scope>
    <source>
        <strain evidence="8 15">KB13</strain>
    </source>
</reference>
<dbReference type="InterPro" id="IPR011992">
    <property type="entry name" value="EF-hand-dom_pair"/>
</dbReference>
<dbReference type="EMBL" id="QUTC01008855">
    <property type="protein sequence ID" value="RHY42641.1"/>
    <property type="molecule type" value="Genomic_DNA"/>
</dbReference>
<dbReference type="Proteomes" id="UP000266239">
    <property type="component" value="Unassembled WGS sequence"/>
</dbReference>
<sequence length="133" mass="15027">MDHDHNGSLDMVEMLKAVFPKANARVREDMMAYSRLALNAAFAAKPKQRELTKGAIDDLTQLFRSGTIEPGELLQGLKANETFYAGRHEYGGNNNVGRVTVQDIERLFAQYDTNANASLELPEFIELLRDYFE</sequence>
<accession>A0A397DPS7</accession>
<proteinExistence type="predicted"/>
<dbReference type="EMBL" id="QUTD01004788">
    <property type="protein sequence ID" value="RHY66068.1"/>
    <property type="molecule type" value="Genomic_DNA"/>
</dbReference>
<dbReference type="InterPro" id="IPR018247">
    <property type="entry name" value="EF_Hand_1_Ca_BS"/>
</dbReference>
<reference evidence="9 17" key="2">
    <citation type="submission" date="2018-07" db="EMBL/GenBank/DDBJ databases">
        <title>Annotation of Aphanomyces astaci genome assembly.</title>
        <authorList>
            <person name="Studholme D.J."/>
        </authorList>
    </citation>
    <scope>NUCLEOTIDE SEQUENCE [LARGE SCALE GENOMIC DNA]</scope>
    <source>
        <strain evidence="9">Pc</strain>
    </source>
</reference>
<comment type="caution">
    <text evidence="6">The sequence shown here is derived from an EMBL/GenBank/DDBJ whole genome shotgun (WGS) entry which is preliminary data.</text>
</comment>
<evidence type="ECO:0000313" key="8">
    <source>
        <dbReference type="EMBL" id="RLO00039.1"/>
    </source>
</evidence>
<protein>
    <submittedName>
        <fullName evidence="6">Uncharacterized protein</fullName>
    </submittedName>
</protein>
<dbReference type="AlphaFoldDB" id="A0A397DPS7"/>
<evidence type="ECO:0000313" key="11">
    <source>
        <dbReference type="Proteomes" id="UP000265716"/>
    </source>
</evidence>
<evidence type="ECO:0000256" key="1">
    <source>
        <dbReference type="ARBA" id="ARBA00022837"/>
    </source>
</evidence>
<dbReference type="Proteomes" id="UP000283543">
    <property type="component" value="Unassembled WGS sequence"/>
</dbReference>
<dbReference type="EMBL" id="QUTA01006942">
    <property type="protein sequence ID" value="RHY08999.1"/>
    <property type="molecule type" value="Genomic_DNA"/>
</dbReference>
<dbReference type="PROSITE" id="PS00018">
    <property type="entry name" value="EF_HAND_1"/>
    <property type="match status" value="1"/>
</dbReference>
<dbReference type="EMBL" id="QUTB01006219">
    <property type="protein sequence ID" value="RHY51078.1"/>
    <property type="molecule type" value="Genomic_DNA"/>
</dbReference>
<dbReference type="Proteomes" id="UP000265427">
    <property type="component" value="Unassembled WGS sequence"/>
</dbReference>
<dbReference type="SUPFAM" id="SSF47473">
    <property type="entry name" value="EF-hand"/>
    <property type="match status" value="1"/>
</dbReference>
<evidence type="ECO:0000313" key="9">
    <source>
        <dbReference type="EMBL" id="RQM28985.1"/>
    </source>
</evidence>
<dbReference type="VEuPathDB" id="FungiDB:H257_14857"/>
<evidence type="ECO:0000313" key="12">
    <source>
        <dbReference type="Proteomes" id="UP000266196"/>
    </source>
</evidence>
<evidence type="ECO:0000313" key="5">
    <source>
        <dbReference type="EMBL" id="RHY51078.1"/>
    </source>
</evidence>
<dbReference type="EMBL" id="QUTI01043640">
    <property type="protein sequence ID" value="RLO00039.1"/>
    <property type="molecule type" value="Genomic_DNA"/>
</dbReference>
<evidence type="ECO:0000313" key="13">
    <source>
        <dbReference type="Proteomes" id="UP000266239"/>
    </source>
</evidence>
<dbReference type="EMBL" id="MZMZ02001572">
    <property type="protein sequence ID" value="RQM28985.1"/>
    <property type="molecule type" value="Genomic_DNA"/>
</dbReference>
<dbReference type="Gene3D" id="1.10.238.10">
    <property type="entry name" value="EF-hand"/>
    <property type="match status" value="1"/>
</dbReference>
<keyword evidence="17" id="KW-1185">Reference proteome</keyword>
<evidence type="ECO:0000313" key="4">
    <source>
        <dbReference type="EMBL" id="RHY42641.1"/>
    </source>
</evidence>
<evidence type="ECO:0000313" key="10">
    <source>
        <dbReference type="Proteomes" id="UP000265427"/>
    </source>
</evidence>
<gene>
    <name evidence="9" type="ORF">B5M09_006876</name>
    <name evidence="2" type="ORF">DYB25_004295</name>
    <name evidence="8" type="ORF">DYB28_014765</name>
    <name evidence="6" type="ORF">DYB30_003239</name>
    <name evidence="7" type="ORF">DYB31_007535</name>
    <name evidence="5" type="ORF">DYB34_004926</name>
    <name evidence="3" type="ORF">DYB36_004465</name>
    <name evidence="4" type="ORF">DYB38_012232</name>
</gene>
<evidence type="ECO:0000313" key="3">
    <source>
        <dbReference type="EMBL" id="RHY13448.1"/>
    </source>
</evidence>
<dbReference type="EMBL" id="QUSZ01004627">
    <property type="protein sequence ID" value="RHY13448.1"/>
    <property type="molecule type" value="Genomic_DNA"/>
</dbReference>
<evidence type="ECO:0000313" key="16">
    <source>
        <dbReference type="Proteomes" id="UP000283543"/>
    </source>
</evidence>
<dbReference type="EMBL" id="QUTE01023764">
    <property type="protein sequence ID" value="RHY79698.1"/>
    <property type="molecule type" value="Genomic_DNA"/>
</dbReference>
<dbReference type="Proteomes" id="UP000284702">
    <property type="component" value="Unassembled WGS sequence"/>
</dbReference>
<dbReference type="Proteomes" id="UP000266196">
    <property type="component" value="Unassembled WGS sequence"/>
</dbReference>
<reference evidence="10 11" key="3">
    <citation type="submission" date="2018-08" db="EMBL/GenBank/DDBJ databases">
        <title>Aphanomyces genome sequencing and annotation.</title>
        <authorList>
            <person name="Minardi D."/>
            <person name="Oidtmann B."/>
            <person name="Van Der Giezen M."/>
            <person name="Studholme D.J."/>
        </authorList>
    </citation>
    <scope>NUCLEOTIDE SEQUENCE [LARGE SCALE GENOMIC DNA]</scope>
    <source>
        <strain evidence="7 12">197901</strain>
        <strain evidence="6 14">D2</strain>
        <strain evidence="3 10">Kv</strain>
        <strain evidence="4 11">SA</strain>
        <strain evidence="5 16">Si</strain>
        <strain evidence="2 13">Yx</strain>
    </source>
</reference>
<evidence type="ECO:0000313" key="14">
    <source>
        <dbReference type="Proteomes" id="UP000266643"/>
    </source>
</evidence>
<evidence type="ECO:0000313" key="2">
    <source>
        <dbReference type="EMBL" id="RHY08999.1"/>
    </source>
</evidence>
<keyword evidence="1" id="KW-0106">Calcium</keyword>
<evidence type="ECO:0000313" key="6">
    <source>
        <dbReference type="EMBL" id="RHY66068.1"/>
    </source>
</evidence>
<organism evidence="6 14">
    <name type="scientific">Aphanomyces astaci</name>
    <name type="common">Crayfish plague agent</name>
    <dbReference type="NCBI Taxonomy" id="112090"/>
    <lineage>
        <taxon>Eukaryota</taxon>
        <taxon>Sar</taxon>
        <taxon>Stramenopiles</taxon>
        <taxon>Oomycota</taxon>
        <taxon>Saprolegniomycetes</taxon>
        <taxon>Saprolegniales</taxon>
        <taxon>Verrucalvaceae</taxon>
        <taxon>Aphanomyces</taxon>
    </lineage>
</organism>
<dbReference type="Proteomes" id="UP000275652">
    <property type="component" value="Unassembled WGS sequence"/>
</dbReference>
<evidence type="ECO:0000313" key="15">
    <source>
        <dbReference type="Proteomes" id="UP000275652"/>
    </source>
</evidence>
<evidence type="ECO:0000313" key="17">
    <source>
        <dbReference type="Proteomes" id="UP000284702"/>
    </source>
</evidence>
<dbReference type="Proteomes" id="UP000266643">
    <property type="component" value="Unassembled WGS sequence"/>
</dbReference>